<dbReference type="GO" id="GO:0005737">
    <property type="term" value="C:cytoplasm"/>
    <property type="evidence" value="ECO:0007669"/>
    <property type="project" value="TreeGrafter"/>
</dbReference>
<dbReference type="GO" id="GO:0003677">
    <property type="term" value="F:DNA binding"/>
    <property type="evidence" value="ECO:0007669"/>
    <property type="project" value="InterPro"/>
</dbReference>
<keyword evidence="2 5" id="KW-0808">Transferase</keyword>
<dbReference type="GO" id="GO:0032259">
    <property type="term" value="P:methylation"/>
    <property type="evidence" value="ECO:0007669"/>
    <property type="project" value="UniProtKB-KW"/>
</dbReference>
<dbReference type="InterPro" id="IPR029063">
    <property type="entry name" value="SAM-dependent_MTases_sf"/>
</dbReference>
<dbReference type="PANTHER" id="PTHR13370">
    <property type="entry name" value="RNA METHYLASE-RELATED"/>
    <property type="match status" value="1"/>
</dbReference>
<keyword evidence="1 5" id="KW-0489">Methyltransferase</keyword>
<dbReference type="EC" id="2.1.1.-" evidence="3"/>
<protein>
    <recommendedName>
        <fullName evidence="3">Methyltransferase</fullName>
        <ecNumber evidence="3">2.1.1.-</ecNumber>
    </recommendedName>
</protein>
<dbReference type="Pfam" id="PF01555">
    <property type="entry name" value="N6_N4_Mtase"/>
    <property type="match status" value="1"/>
</dbReference>
<proteinExistence type="inferred from homology"/>
<feature type="domain" description="DNA methylase N-4/N-6" evidence="4">
    <location>
        <begin position="2"/>
        <end position="44"/>
    </location>
</feature>
<dbReference type="EMBL" id="CADCTV010001096">
    <property type="protein sequence ID" value="CAA9378927.1"/>
    <property type="molecule type" value="Genomic_DNA"/>
</dbReference>
<evidence type="ECO:0000256" key="3">
    <source>
        <dbReference type="RuleBase" id="RU362026"/>
    </source>
</evidence>
<feature type="non-terminal residue" evidence="5">
    <location>
        <position position="1"/>
    </location>
</feature>
<dbReference type="SUPFAM" id="SSF53335">
    <property type="entry name" value="S-adenosyl-L-methionine-dependent methyltransferases"/>
    <property type="match status" value="1"/>
</dbReference>
<organism evidence="5">
    <name type="scientific">uncultured Gemmatimonadota bacterium</name>
    <dbReference type="NCBI Taxonomy" id="203437"/>
    <lineage>
        <taxon>Bacteria</taxon>
        <taxon>Pseudomonadati</taxon>
        <taxon>Gemmatimonadota</taxon>
        <taxon>environmental samples</taxon>
    </lineage>
</organism>
<evidence type="ECO:0000256" key="1">
    <source>
        <dbReference type="ARBA" id="ARBA00022603"/>
    </source>
</evidence>
<dbReference type="GO" id="GO:0008170">
    <property type="term" value="F:N-methyltransferase activity"/>
    <property type="evidence" value="ECO:0007669"/>
    <property type="project" value="InterPro"/>
</dbReference>
<gene>
    <name evidence="5" type="ORF">AVDCRST_MAG89-5222</name>
</gene>
<evidence type="ECO:0000313" key="5">
    <source>
        <dbReference type="EMBL" id="CAA9378927.1"/>
    </source>
</evidence>
<dbReference type="InterPro" id="IPR002941">
    <property type="entry name" value="DNA_methylase_N4/N6"/>
</dbReference>
<dbReference type="AlphaFoldDB" id="A0A6J4N9X1"/>
<evidence type="ECO:0000256" key="2">
    <source>
        <dbReference type="ARBA" id="ARBA00022679"/>
    </source>
</evidence>
<dbReference type="InterPro" id="IPR001091">
    <property type="entry name" value="RM_Methyltransferase"/>
</dbReference>
<accession>A0A6J4N9X1</accession>
<dbReference type="PANTHER" id="PTHR13370:SF3">
    <property type="entry name" value="TRNA (GUANINE(10)-N2)-METHYLTRANSFERASE HOMOLOG"/>
    <property type="match status" value="1"/>
</dbReference>
<reference evidence="5" key="1">
    <citation type="submission" date="2020-02" db="EMBL/GenBank/DDBJ databases">
        <authorList>
            <person name="Meier V. D."/>
        </authorList>
    </citation>
    <scope>NUCLEOTIDE SEQUENCE</scope>
    <source>
        <strain evidence="5">AVDCRST_MAG89</strain>
    </source>
</reference>
<evidence type="ECO:0000259" key="4">
    <source>
        <dbReference type="Pfam" id="PF01555"/>
    </source>
</evidence>
<name>A0A6J4N9X1_9BACT</name>
<dbReference type="PRINTS" id="PR00508">
    <property type="entry name" value="S21N4MTFRASE"/>
</dbReference>
<dbReference type="Gene3D" id="3.40.50.150">
    <property type="entry name" value="Vaccinia Virus protein VP39"/>
    <property type="match status" value="1"/>
</dbReference>
<comment type="similarity">
    <text evidence="3">Belongs to the N(4)/N(6)-methyltransferase family.</text>
</comment>
<sequence length="184" mass="19580">GMSSEPGDLVLDAFSGSGTTLAVAQELGRRWIGIDANPGAIHTAAHRLGKLVQRRGSAQGTLLDGDHHGTGFDVMRIGNGPTAQPAEARFSARRHGDAVELTIESFTSPDIPDHRGDWRQIVDAVLIDPGYSGGVFRPRHLDVPEKRGALISGRYHLQVPVGTTLAVKIVDVLGNEVLVTQPSL</sequence>